<dbReference type="PANTHER" id="PTHR31650">
    <property type="entry name" value="O-ACYLTRANSFERASE (WSD1-LIKE) FAMILY PROTEIN"/>
    <property type="match status" value="1"/>
</dbReference>
<evidence type="ECO:0000256" key="9">
    <source>
        <dbReference type="ARBA" id="ARBA00023315"/>
    </source>
</evidence>
<dbReference type="InterPro" id="IPR045034">
    <property type="entry name" value="O-acyltransferase_WSD1-like"/>
</dbReference>
<comment type="caution">
    <text evidence="14">The sequence shown here is derived from an EMBL/GenBank/DDBJ whole genome shotgun (WGS) entry which is preliminary data.</text>
</comment>
<comment type="catalytic activity">
    <reaction evidence="10 11">
        <text>an acyl-CoA + a 1,2-diacyl-sn-glycerol = a triacyl-sn-glycerol + CoA</text>
        <dbReference type="Rhea" id="RHEA:10868"/>
        <dbReference type="ChEBI" id="CHEBI:17815"/>
        <dbReference type="ChEBI" id="CHEBI:57287"/>
        <dbReference type="ChEBI" id="CHEBI:58342"/>
        <dbReference type="ChEBI" id="CHEBI:64615"/>
        <dbReference type="EC" id="2.3.1.20"/>
    </reaction>
</comment>
<dbReference type="InterPro" id="IPR014292">
    <property type="entry name" value="Acyl_transf_WS/DGAT"/>
</dbReference>
<evidence type="ECO:0000313" key="15">
    <source>
        <dbReference type="Proteomes" id="UP000193087"/>
    </source>
</evidence>
<proteinExistence type="inferred from homology"/>
<evidence type="ECO:0000259" key="13">
    <source>
        <dbReference type="Pfam" id="PF06974"/>
    </source>
</evidence>
<dbReference type="NCBIfam" id="TIGR02946">
    <property type="entry name" value="acyl_WS_DGAT"/>
    <property type="match status" value="1"/>
</dbReference>
<dbReference type="RefSeq" id="WP_085250362.1">
    <property type="nucleotide sequence ID" value="NZ_CAJMWI010000001.1"/>
</dbReference>
<dbReference type="AlphaFoldDB" id="A0A1X2CWQ9"/>
<evidence type="ECO:0000313" key="14">
    <source>
        <dbReference type="EMBL" id="ORW80326.1"/>
    </source>
</evidence>
<dbReference type="GO" id="GO:0004144">
    <property type="term" value="F:diacylglycerol O-acyltransferase activity"/>
    <property type="evidence" value="ECO:0007669"/>
    <property type="project" value="UniProtKB-EC"/>
</dbReference>
<keyword evidence="9 11" id="KW-0012">Acyltransferase</keyword>
<accession>A0A1X2CWQ9</accession>
<sequence>MEHLSMLDAGFLEAEDSDRHISLAIGALAVIAGPMPDFDALVAGLSDRILSVPRFRQVLHTQPLDLGAPGWVDDPNLDISHHVRRAALPRPGADAALFAWIAEVMERRLDRNRPLWECWIVDGLTNNRWAILMKIHHCIADGIAATNILARLCDDAEGGTFATKIRAAQESTPADRCRPTLTLNPIDWITQAWNFSLGAATAVLQAMHGAIEITGGLLRPVSSSLTGPVTDMRRYAAAEVSLADVAQVCERFEVTVNDVALAAVTDSFRNILIRRGEKPRRNSLPTFVPVSVRSNDAADKTDNRVSIMLPYLPVEQVDPVEQLRTVHKRLAKAKSSGQREAGSAFISAANAMPFALTAWTVRALTRLPQRGVVTLATNVPGPRKRLRITGREVIRLLPVPPIGLQLRIVVAILSYAEHLVFGITADYDGAPDVDELARGIERAVARLAAIGKAATRSTPNTTLALVQGHGDGAAARA</sequence>
<keyword evidence="5 11" id="KW-0444">Lipid biosynthesis</keyword>
<dbReference type="Gene3D" id="3.30.559.10">
    <property type="entry name" value="Chloramphenicol acetyltransferase-like domain"/>
    <property type="match status" value="1"/>
</dbReference>
<dbReference type="Pfam" id="PF03007">
    <property type="entry name" value="WS_DGAT_cat"/>
    <property type="match status" value="1"/>
</dbReference>
<keyword evidence="6 11" id="KW-0808">Transferase</keyword>
<keyword evidence="7 11" id="KW-0319">Glycerol metabolism</keyword>
<evidence type="ECO:0000256" key="4">
    <source>
        <dbReference type="ARBA" id="ARBA00013244"/>
    </source>
</evidence>
<dbReference type="InterPro" id="IPR023213">
    <property type="entry name" value="CAT-like_dom_sf"/>
</dbReference>
<gene>
    <name evidence="14" type="ORF">AWC22_17985</name>
</gene>
<dbReference type="OrthoDB" id="9810950at2"/>
<dbReference type="GO" id="GO:0001666">
    <property type="term" value="P:response to hypoxia"/>
    <property type="evidence" value="ECO:0007669"/>
    <property type="project" value="TreeGrafter"/>
</dbReference>
<comment type="pathway">
    <text evidence="2">Lipid metabolism.</text>
</comment>
<evidence type="ECO:0000256" key="7">
    <source>
        <dbReference type="ARBA" id="ARBA00022798"/>
    </source>
</evidence>
<comment type="similarity">
    <text evidence="3 11">Belongs to the long-chain O-acyltransferase family.</text>
</comment>
<evidence type="ECO:0000259" key="12">
    <source>
        <dbReference type="Pfam" id="PF03007"/>
    </source>
</evidence>
<dbReference type="UniPathway" id="UPA00282"/>
<keyword evidence="15" id="KW-1185">Reference proteome</keyword>
<evidence type="ECO:0000256" key="11">
    <source>
        <dbReference type="RuleBase" id="RU361241"/>
    </source>
</evidence>
<protein>
    <recommendedName>
        <fullName evidence="4 11">Diacylglycerol O-acyltransferase</fullName>
        <ecNumber evidence="4 11">2.3.1.20</ecNumber>
    </recommendedName>
</protein>
<comment type="pathway">
    <text evidence="1 11">Glycerolipid metabolism; triacylglycerol biosynthesis.</text>
</comment>
<name>A0A1X2CWQ9_9MYCO</name>
<dbReference type="GO" id="GO:0005886">
    <property type="term" value="C:plasma membrane"/>
    <property type="evidence" value="ECO:0007669"/>
    <property type="project" value="TreeGrafter"/>
</dbReference>
<evidence type="ECO:0000256" key="6">
    <source>
        <dbReference type="ARBA" id="ARBA00022679"/>
    </source>
</evidence>
<dbReference type="GO" id="GO:0006071">
    <property type="term" value="P:glycerol metabolic process"/>
    <property type="evidence" value="ECO:0007669"/>
    <property type="project" value="UniProtKB-KW"/>
</dbReference>
<dbReference type="Pfam" id="PF06974">
    <property type="entry name" value="WS_DGAT_C"/>
    <property type="match status" value="1"/>
</dbReference>
<evidence type="ECO:0000256" key="8">
    <source>
        <dbReference type="ARBA" id="ARBA00023098"/>
    </source>
</evidence>
<dbReference type="GO" id="GO:0019432">
    <property type="term" value="P:triglyceride biosynthetic process"/>
    <property type="evidence" value="ECO:0007669"/>
    <property type="project" value="UniProtKB-UniPathway"/>
</dbReference>
<dbReference type="EMBL" id="LQPQ01000066">
    <property type="protein sequence ID" value="ORW80326.1"/>
    <property type="molecule type" value="Genomic_DNA"/>
</dbReference>
<dbReference type="SUPFAM" id="SSF52777">
    <property type="entry name" value="CoA-dependent acyltransferases"/>
    <property type="match status" value="1"/>
</dbReference>
<dbReference type="InterPro" id="IPR009721">
    <property type="entry name" value="O-acyltransferase_WSD1_C"/>
</dbReference>
<dbReference type="InterPro" id="IPR004255">
    <property type="entry name" value="O-acyltransferase_WSD1_N"/>
</dbReference>
<feature type="domain" description="O-acyltransferase WSD1-like N-terminal" evidence="12">
    <location>
        <begin position="4"/>
        <end position="260"/>
    </location>
</feature>
<dbReference type="EC" id="2.3.1.20" evidence="4 11"/>
<evidence type="ECO:0000256" key="5">
    <source>
        <dbReference type="ARBA" id="ARBA00022516"/>
    </source>
</evidence>
<evidence type="ECO:0000256" key="3">
    <source>
        <dbReference type="ARBA" id="ARBA00009587"/>
    </source>
</evidence>
<dbReference type="Proteomes" id="UP000193087">
    <property type="component" value="Unassembled WGS sequence"/>
</dbReference>
<evidence type="ECO:0000256" key="10">
    <source>
        <dbReference type="ARBA" id="ARBA00048109"/>
    </source>
</evidence>
<dbReference type="STRING" id="486698.AWC22_17985"/>
<keyword evidence="8 11" id="KW-0443">Lipid metabolism</keyword>
<evidence type="ECO:0000256" key="2">
    <source>
        <dbReference type="ARBA" id="ARBA00005189"/>
    </source>
</evidence>
<dbReference type="GO" id="GO:0051701">
    <property type="term" value="P:biological process involved in interaction with host"/>
    <property type="evidence" value="ECO:0007669"/>
    <property type="project" value="TreeGrafter"/>
</dbReference>
<dbReference type="GO" id="GO:0071731">
    <property type="term" value="P:response to nitric oxide"/>
    <property type="evidence" value="ECO:0007669"/>
    <property type="project" value="TreeGrafter"/>
</dbReference>
<reference evidence="14 15" key="1">
    <citation type="submission" date="2016-01" db="EMBL/GenBank/DDBJ databases">
        <title>The new phylogeny of the genus Mycobacterium.</title>
        <authorList>
            <person name="Tarcisio F."/>
            <person name="Conor M."/>
            <person name="Antonella G."/>
            <person name="Elisabetta G."/>
            <person name="Giulia F.S."/>
            <person name="Sara T."/>
            <person name="Anna F."/>
            <person name="Clotilde B."/>
            <person name="Roberto B."/>
            <person name="Veronica D.S."/>
            <person name="Fabio R."/>
            <person name="Monica P."/>
            <person name="Olivier J."/>
            <person name="Enrico T."/>
            <person name="Nicola S."/>
        </authorList>
    </citation>
    <scope>NUCLEOTIDE SEQUENCE [LARGE SCALE GENOMIC DNA]</scope>
    <source>
        <strain evidence="14 15">DSM 45176</strain>
    </source>
</reference>
<dbReference type="PANTHER" id="PTHR31650:SF1">
    <property type="entry name" value="WAX ESTER SYNTHASE_DIACYLGLYCEROL ACYLTRANSFERASE 4-RELATED"/>
    <property type="match status" value="1"/>
</dbReference>
<feature type="domain" description="O-acyltransferase WSD1 C-terminal" evidence="13">
    <location>
        <begin position="303"/>
        <end position="446"/>
    </location>
</feature>
<dbReference type="GeneID" id="93492318"/>
<evidence type="ECO:0000256" key="1">
    <source>
        <dbReference type="ARBA" id="ARBA00004771"/>
    </source>
</evidence>
<organism evidence="14 15">
    <name type="scientific">Mycobacterium riyadhense</name>
    <dbReference type="NCBI Taxonomy" id="486698"/>
    <lineage>
        <taxon>Bacteria</taxon>
        <taxon>Bacillati</taxon>
        <taxon>Actinomycetota</taxon>
        <taxon>Actinomycetes</taxon>
        <taxon>Mycobacteriales</taxon>
        <taxon>Mycobacteriaceae</taxon>
        <taxon>Mycobacterium</taxon>
    </lineage>
</organism>